<proteinExistence type="predicted"/>
<evidence type="ECO:0008006" key="3">
    <source>
        <dbReference type="Google" id="ProtNLM"/>
    </source>
</evidence>
<comment type="caution">
    <text evidence="1">The sequence shown here is derived from an EMBL/GenBank/DDBJ whole genome shotgun (WGS) entry which is preliminary data.</text>
</comment>
<keyword evidence="2" id="KW-1185">Reference proteome</keyword>
<name>A0ABQ0JUU0_9BACT</name>
<protein>
    <recommendedName>
        <fullName evidence="3">TFIIS-type domain-containing protein</fullName>
    </recommendedName>
</protein>
<dbReference type="EMBL" id="BAFN01000001">
    <property type="protein sequence ID" value="GAN32497.1"/>
    <property type="molecule type" value="Genomic_DNA"/>
</dbReference>
<organism evidence="1 2">
    <name type="scientific">Candidatus Brocadia sinica JPN1</name>
    <dbReference type="NCBI Taxonomy" id="1197129"/>
    <lineage>
        <taxon>Bacteria</taxon>
        <taxon>Pseudomonadati</taxon>
        <taxon>Planctomycetota</taxon>
        <taxon>Candidatus Brocadiia</taxon>
        <taxon>Candidatus Brocadiales</taxon>
        <taxon>Candidatus Brocadiaceae</taxon>
        <taxon>Candidatus Brocadia</taxon>
    </lineage>
</organism>
<evidence type="ECO:0000313" key="2">
    <source>
        <dbReference type="Proteomes" id="UP000032309"/>
    </source>
</evidence>
<reference evidence="2" key="1">
    <citation type="journal article" date="2015" name="Genome Announc.">
        <title>Draft Genome Sequence of an Anaerobic Ammonium-Oxidizing Bacterium, "Candidatus Brocadia sinica".</title>
        <authorList>
            <person name="Oshiki M."/>
            <person name="Shinyako-Hata K."/>
            <person name="Satoh H."/>
            <person name="Okabe S."/>
        </authorList>
    </citation>
    <scope>NUCLEOTIDE SEQUENCE [LARGE SCALE GENOMIC DNA]</scope>
    <source>
        <strain evidence="2">JPN1</strain>
    </source>
</reference>
<dbReference type="Proteomes" id="UP000032309">
    <property type="component" value="Unassembled WGS sequence"/>
</dbReference>
<dbReference type="RefSeq" id="WP_052562651.1">
    <property type="nucleotide sequence ID" value="NZ_BAFN01000001.1"/>
</dbReference>
<sequence>MLTDTFFVCPNCGNSKKFKVFTSSFQVIEQSQETGMRIHESSILPNLRQTDNYIECQRCFQRYEYDNASVIGKKYIQVTKGLQCKIHNILDVLC</sequence>
<evidence type="ECO:0000313" key="1">
    <source>
        <dbReference type="EMBL" id="GAN32497.1"/>
    </source>
</evidence>
<gene>
    <name evidence="1" type="ORF">BROSI_A1012</name>
</gene>
<accession>A0ABQ0JUU0</accession>